<organism evidence="1 2">
    <name type="scientific">Vibrio cholerae</name>
    <dbReference type="NCBI Taxonomy" id="666"/>
    <lineage>
        <taxon>Bacteria</taxon>
        <taxon>Pseudomonadati</taxon>
        <taxon>Pseudomonadota</taxon>
        <taxon>Gammaproteobacteria</taxon>
        <taxon>Vibrionales</taxon>
        <taxon>Vibrionaceae</taxon>
        <taxon>Vibrio</taxon>
    </lineage>
</organism>
<evidence type="ECO:0000313" key="2">
    <source>
        <dbReference type="Proteomes" id="UP000294145"/>
    </source>
</evidence>
<sequence length="168" mass="18990">MKINNSIASYVACKRHIFIKEFCLYSDLSANEVISFHVLFEKSKAQNKSYVANVDKLPLITSVKLQGYKDGRLVSPAYIAQMCLDAVLEEGYTPDSYADKLLLTGMLLTRKDVTDVCDIKFCFPCHWPEDLKDELLALGSQLVGEIDEKVVSFLEKNEGGQCWHKSQK</sequence>
<comment type="caution">
    <text evidence="1">The sequence shown here is derived from an EMBL/GenBank/DDBJ whole genome shotgun (WGS) entry which is preliminary data.</text>
</comment>
<dbReference type="EMBL" id="SISP01000020">
    <property type="protein sequence ID" value="TBM41388.1"/>
    <property type="molecule type" value="Genomic_DNA"/>
</dbReference>
<reference evidence="1 2" key="1">
    <citation type="submission" date="2019-02" db="EMBL/GenBank/DDBJ databases">
        <title>Genomic plasticity associated with the antimicrobial resistance in Vibrio cholerae.</title>
        <authorList>
            <person name="Verma J."/>
            <person name="Bag S."/>
            <person name="Saha B."/>
            <person name="Kumar P."/>
            <person name="Ghosh T.S."/>
            <person name="Dayal M."/>
            <person name="Senapati T."/>
            <person name="Mehra S."/>
            <person name="Dey P."/>
            <person name="Desigamani A."/>
            <person name="Kumar D."/>
            <person name="Rana P."/>
            <person name="Kumar B."/>
            <person name="Maiti T.K."/>
            <person name="Sharma N.C."/>
            <person name="Bhadra R.K."/>
            <person name="Mutreja A."/>
            <person name="Nair G.B."/>
            <person name="Ramamurthy T."/>
            <person name="Das B."/>
        </authorList>
    </citation>
    <scope>NUCLEOTIDE SEQUENCE [LARGE SCALE GENOMIC DNA]</scope>
    <source>
        <strain evidence="1 2">IDH06781</strain>
    </source>
</reference>
<accession>A0A7Z7YDP0</accession>
<dbReference type="AlphaFoldDB" id="A0A7Z7YDP0"/>
<evidence type="ECO:0000313" key="1">
    <source>
        <dbReference type="EMBL" id="TBM41388.1"/>
    </source>
</evidence>
<proteinExistence type="predicted"/>
<protein>
    <submittedName>
        <fullName evidence="1">Uncharacterized protein</fullName>
    </submittedName>
</protein>
<gene>
    <name evidence="1" type="ORF">EYB64_12495</name>
</gene>
<name>A0A7Z7YDP0_VIBCL</name>
<dbReference type="Proteomes" id="UP000294145">
    <property type="component" value="Unassembled WGS sequence"/>
</dbReference>
<dbReference type="RefSeq" id="WP_114709182.1">
    <property type="nucleotide sequence ID" value="NZ_JACWKW010000009.1"/>
</dbReference>